<evidence type="ECO:0000313" key="3">
    <source>
        <dbReference type="Proteomes" id="UP000010445"/>
    </source>
</evidence>
<reference evidence="2 3" key="1">
    <citation type="submission" date="2012-05" db="EMBL/GenBank/DDBJ databases">
        <authorList>
            <person name="Weinstock G."/>
            <person name="Sodergren E."/>
            <person name="Lobos E.A."/>
            <person name="Fulton L."/>
            <person name="Fulton R."/>
            <person name="Courtney L."/>
            <person name="Fronick C."/>
            <person name="O'Laughlin M."/>
            <person name="Godfrey J."/>
            <person name="Wilson R.M."/>
            <person name="Miner T."/>
            <person name="Farmer C."/>
            <person name="Delehaunty K."/>
            <person name="Cordes M."/>
            <person name="Minx P."/>
            <person name="Tomlinson C."/>
            <person name="Chen J."/>
            <person name="Wollam A."/>
            <person name="Pepin K.H."/>
            <person name="Bhonagiri V."/>
            <person name="Zhang X."/>
            <person name="Suruliraj S."/>
            <person name="Warren W."/>
            <person name="Mitreva M."/>
            <person name="Mardis E.R."/>
            <person name="Wilson R.K."/>
        </authorList>
    </citation>
    <scope>NUCLEOTIDE SEQUENCE [LARGE SCALE GENOMIC DNA]</scope>
    <source>
        <strain evidence="2 3">F0235</strain>
    </source>
</reference>
<dbReference type="Proteomes" id="UP000010445">
    <property type="component" value="Unassembled WGS sequence"/>
</dbReference>
<dbReference type="STRING" id="1035195.HMPREF9997_01681"/>
<comment type="caution">
    <text evidence="2">The sequence shown here is derived from an EMBL/GenBank/DDBJ whole genome shotgun (WGS) entry which is preliminary data.</text>
</comment>
<dbReference type="AlphaFoldDB" id="L1MEV3"/>
<protein>
    <submittedName>
        <fullName evidence="2">Acetyltransferase, GNAT family</fullName>
    </submittedName>
</protein>
<dbReference type="InterPro" id="IPR016181">
    <property type="entry name" value="Acyl_CoA_acyltransferase"/>
</dbReference>
<evidence type="ECO:0000313" key="2">
    <source>
        <dbReference type="EMBL" id="EKX89778.1"/>
    </source>
</evidence>
<feature type="domain" description="N-acetyltransferase" evidence="1">
    <location>
        <begin position="1"/>
        <end position="152"/>
    </location>
</feature>
<accession>L1MEV3</accession>
<keyword evidence="2" id="KW-0808">Transferase</keyword>
<gene>
    <name evidence="2" type="ORF">HMPREF9997_01681</name>
</gene>
<dbReference type="Gene3D" id="3.40.630.30">
    <property type="match status" value="1"/>
</dbReference>
<dbReference type="eggNOG" id="COG0456">
    <property type="taxonomic scope" value="Bacteria"/>
</dbReference>
<dbReference type="PATRIC" id="fig|1035195.3.peg.1519"/>
<dbReference type="SUPFAM" id="SSF55729">
    <property type="entry name" value="Acyl-CoA N-acyltransferases (Nat)"/>
    <property type="match status" value="1"/>
</dbReference>
<dbReference type="EMBL" id="AMEM01000022">
    <property type="protein sequence ID" value="EKX89778.1"/>
    <property type="molecule type" value="Genomic_DNA"/>
</dbReference>
<dbReference type="PROSITE" id="PS51186">
    <property type="entry name" value="GNAT"/>
    <property type="match status" value="1"/>
</dbReference>
<dbReference type="OrthoDB" id="3692150at2"/>
<sequence>MDYHPKVRAVRNTAWRNAVMFPEFRAVYALDGSRIVGVAYGHLGRAQQWWHSQIRQAVRNSDPRSVALNDYFEVAEVHVLPGYQGRGVGRALLTELLAGVDSPYAILSTPEVAGENNRAFGLYRSFGFMDILRNFLFRGDERPFAVLYLRLEKSTTEKSPEY</sequence>
<evidence type="ECO:0000259" key="1">
    <source>
        <dbReference type="PROSITE" id="PS51186"/>
    </source>
</evidence>
<dbReference type="GO" id="GO:0016747">
    <property type="term" value="F:acyltransferase activity, transferring groups other than amino-acyl groups"/>
    <property type="evidence" value="ECO:0007669"/>
    <property type="project" value="InterPro"/>
</dbReference>
<dbReference type="InterPro" id="IPR000182">
    <property type="entry name" value="GNAT_dom"/>
</dbReference>
<dbReference type="CDD" id="cd04301">
    <property type="entry name" value="NAT_SF"/>
    <property type="match status" value="1"/>
</dbReference>
<organism evidence="2 3">
    <name type="scientific">Corynebacterium durum F0235</name>
    <dbReference type="NCBI Taxonomy" id="1035195"/>
    <lineage>
        <taxon>Bacteria</taxon>
        <taxon>Bacillati</taxon>
        <taxon>Actinomycetota</taxon>
        <taxon>Actinomycetes</taxon>
        <taxon>Mycobacteriales</taxon>
        <taxon>Corynebacteriaceae</taxon>
        <taxon>Corynebacterium</taxon>
    </lineage>
</organism>
<name>L1MEV3_9CORY</name>
<keyword evidence="3" id="KW-1185">Reference proteome</keyword>
<proteinExistence type="predicted"/>
<dbReference type="Pfam" id="PF13508">
    <property type="entry name" value="Acetyltransf_7"/>
    <property type="match status" value="1"/>
</dbReference>
<dbReference type="HOGENOM" id="CLU_091690_0_0_11"/>